<gene>
    <name evidence="1" type="ORF">KQI88_15815</name>
</gene>
<sequence length="50" mass="5919">MPRRKKNARKVYRPRKFKNVPRAVILPLHRHKDDGISPGRLVAIAEWRCS</sequence>
<evidence type="ECO:0000313" key="1">
    <source>
        <dbReference type="EMBL" id="MBU5677885.1"/>
    </source>
</evidence>
<name>A0ABS6G5X8_9FIRM</name>
<protein>
    <submittedName>
        <fullName evidence="1">Uncharacterized protein</fullName>
    </submittedName>
</protein>
<reference evidence="1 2" key="1">
    <citation type="submission" date="2021-06" db="EMBL/GenBank/DDBJ databases">
        <authorList>
            <person name="Sun Q."/>
            <person name="Li D."/>
        </authorList>
    </citation>
    <scope>NUCLEOTIDE SEQUENCE [LARGE SCALE GENOMIC DNA]</scope>
    <source>
        <strain evidence="1 2">MSJ-5</strain>
    </source>
</reference>
<comment type="caution">
    <text evidence="1">The sequence shown here is derived from an EMBL/GenBank/DDBJ whole genome shotgun (WGS) entry which is preliminary data.</text>
</comment>
<accession>A0ABS6G5X8</accession>
<keyword evidence="2" id="KW-1185">Reference proteome</keyword>
<dbReference type="RefSeq" id="WP_216418974.1">
    <property type="nucleotide sequence ID" value="NZ_JAHLQK010000006.1"/>
</dbReference>
<proteinExistence type="predicted"/>
<evidence type="ECO:0000313" key="2">
    <source>
        <dbReference type="Proteomes" id="UP000779508"/>
    </source>
</evidence>
<organism evidence="1 2">
    <name type="scientific">Alkaliphilus flagellatus</name>
    <dbReference type="NCBI Taxonomy" id="2841507"/>
    <lineage>
        <taxon>Bacteria</taxon>
        <taxon>Bacillati</taxon>
        <taxon>Bacillota</taxon>
        <taxon>Clostridia</taxon>
        <taxon>Peptostreptococcales</taxon>
        <taxon>Natronincolaceae</taxon>
        <taxon>Alkaliphilus</taxon>
    </lineage>
</organism>
<dbReference type="EMBL" id="JAHLQK010000006">
    <property type="protein sequence ID" value="MBU5677885.1"/>
    <property type="molecule type" value="Genomic_DNA"/>
</dbReference>
<dbReference type="Proteomes" id="UP000779508">
    <property type="component" value="Unassembled WGS sequence"/>
</dbReference>